<protein>
    <submittedName>
        <fullName evidence="1">Uncharacterized protein</fullName>
    </submittedName>
</protein>
<dbReference type="AlphaFoldDB" id="L0JWS3"/>
<dbReference type="STRING" id="694430.Natoc_1677"/>
<dbReference type="Proteomes" id="UP000010878">
    <property type="component" value="Chromosome"/>
</dbReference>
<proteinExistence type="predicted"/>
<evidence type="ECO:0000313" key="1">
    <source>
        <dbReference type="EMBL" id="AGB37482.1"/>
    </source>
</evidence>
<organism evidence="1 2">
    <name type="scientific">Natronococcus occultus SP4</name>
    <dbReference type="NCBI Taxonomy" id="694430"/>
    <lineage>
        <taxon>Archaea</taxon>
        <taxon>Methanobacteriati</taxon>
        <taxon>Methanobacteriota</taxon>
        <taxon>Stenosarchaea group</taxon>
        <taxon>Halobacteria</taxon>
        <taxon>Halobacteriales</taxon>
        <taxon>Natrialbaceae</taxon>
        <taxon>Natronococcus</taxon>
    </lineage>
</organism>
<dbReference type="KEGG" id="nou:Natoc_1677"/>
<sequence length="50" mass="5429">MSWPLESGADLDRVIGYERAGNRLCADYDAKARTAMPLSKTAALPFGGER</sequence>
<name>L0JWS3_9EURY</name>
<evidence type="ECO:0000313" key="2">
    <source>
        <dbReference type="Proteomes" id="UP000010878"/>
    </source>
</evidence>
<dbReference type="HOGENOM" id="CLU_3113164_0_0_2"/>
<accession>L0JWS3</accession>
<dbReference type="EMBL" id="CP003929">
    <property type="protein sequence ID" value="AGB37482.1"/>
    <property type="molecule type" value="Genomic_DNA"/>
</dbReference>
<keyword evidence="2" id="KW-1185">Reference proteome</keyword>
<gene>
    <name evidence="1" type="ORF">Natoc_1677</name>
</gene>
<reference evidence="1 2" key="1">
    <citation type="submission" date="2012-11" db="EMBL/GenBank/DDBJ databases">
        <title>FINISHED of Natronococcus occultus SP4, DSM 3396.</title>
        <authorList>
            <consortium name="DOE Joint Genome Institute"/>
            <person name="Eisen J."/>
            <person name="Huntemann M."/>
            <person name="Wei C.-L."/>
            <person name="Han J."/>
            <person name="Detter J.C."/>
            <person name="Han C."/>
            <person name="Tapia R."/>
            <person name="Chen A."/>
            <person name="Kyrpides N."/>
            <person name="Mavromatis K."/>
            <person name="Markowitz V."/>
            <person name="Szeto E."/>
            <person name="Ivanova N."/>
            <person name="Mikhailova N."/>
            <person name="Ovchinnikova G."/>
            <person name="Pagani I."/>
            <person name="Pati A."/>
            <person name="Goodwin L."/>
            <person name="Nordberg H.P."/>
            <person name="Cantor M.N."/>
            <person name="Hua S.X."/>
            <person name="Woyke T."/>
            <person name="Eisen J."/>
            <person name="Klenk H.-P."/>
            <person name="Klenk H.-P."/>
        </authorList>
    </citation>
    <scope>NUCLEOTIDE SEQUENCE [LARGE SCALE GENOMIC DNA]</scope>
    <source>
        <strain evidence="1 2">SP4</strain>
    </source>
</reference>